<keyword evidence="11" id="KW-1185">Reference proteome</keyword>
<evidence type="ECO:0000256" key="3">
    <source>
        <dbReference type="ARBA" id="ARBA00022729"/>
    </source>
</evidence>
<evidence type="ECO:0000256" key="1">
    <source>
        <dbReference type="ARBA" id="ARBA00004167"/>
    </source>
</evidence>
<evidence type="ECO:0000256" key="4">
    <source>
        <dbReference type="ARBA" id="ARBA00023180"/>
    </source>
</evidence>
<dbReference type="Proteomes" id="UP001168098">
    <property type="component" value="Unassembled WGS sequence"/>
</dbReference>
<evidence type="ECO:0000259" key="9">
    <source>
        <dbReference type="Pfam" id="PF14380"/>
    </source>
</evidence>
<dbReference type="GO" id="GO:0030247">
    <property type="term" value="F:polysaccharide binding"/>
    <property type="evidence" value="ECO:0007669"/>
    <property type="project" value="InterPro"/>
</dbReference>
<keyword evidence="3 7" id="KW-0732">Signal</keyword>
<feature type="domain" description="Wall-associated receptor kinase C-terminal" evidence="9">
    <location>
        <begin position="158"/>
        <end position="243"/>
    </location>
</feature>
<evidence type="ECO:0000256" key="6">
    <source>
        <dbReference type="ARBA" id="ARBA00048679"/>
    </source>
</evidence>
<keyword evidence="4" id="KW-0325">Glycoprotein</keyword>
<dbReference type="Pfam" id="PF13947">
    <property type="entry name" value="GUB_WAK_bind"/>
    <property type="match status" value="1"/>
</dbReference>
<dbReference type="GO" id="GO:0016020">
    <property type="term" value="C:membrane"/>
    <property type="evidence" value="ECO:0007669"/>
    <property type="project" value="UniProtKB-SubCell"/>
</dbReference>
<feature type="chain" id="PRO_5041294565" description="non-specific serine/threonine protein kinase" evidence="7">
    <location>
        <begin position="25"/>
        <end position="259"/>
    </location>
</feature>
<dbReference type="Pfam" id="PF14380">
    <property type="entry name" value="WAK_assoc"/>
    <property type="match status" value="1"/>
</dbReference>
<dbReference type="EC" id="2.7.11.1" evidence="2"/>
<proteinExistence type="predicted"/>
<evidence type="ECO:0000259" key="8">
    <source>
        <dbReference type="Pfam" id="PF13947"/>
    </source>
</evidence>
<dbReference type="EMBL" id="JARBHA010000017">
    <property type="protein sequence ID" value="KAJ9676971.1"/>
    <property type="molecule type" value="Genomic_DNA"/>
</dbReference>
<comment type="subcellular location">
    <subcellularLocation>
        <location evidence="1">Membrane</location>
        <topology evidence="1">Single-pass membrane protein</topology>
    </subcellularLocation>
</comment>
<evidence type="ECO:0000256" key="5">
    <source>
        <dbReference type="ARBA" id="ARBA00047899"/>
    </source>
</evidence>
<organism evidence="10 11">
    <name type="scientific">Vitis rotundifolia</name>
    <name type="common">Muscadine grape</name>
    <dbReference type="NCBI Taxonomy" id="103349"/>
    <lineage>
        <taxon>Eukaryota</taxon>
        <taxon>Viridiplantae</taxon>
        <taxon>Streptophyta</taxon>
        <taxon>Embryophyta</taxon>
        <taxon>Tracheophyta</taxon>
        <taxon>Spermatophyta</taxon>
        <taxon>Magnoliopsida</taxon>
        <taxon>eudicotyledons</taxon>
        <taxon>Gunneridae</taxon>
        <taxon>Pentapetalae</taxon>
        <taxon>rosids</taxon>
        <taxon>Vitales</taxon>
        <taxon>Vitaceae</taxon>
        <taxon>Viteae</taxon>
        <taxon>Vitis</taxon>
    </lineage>
</organism>
<evidence type="ECO:0000256" key="2">
    <source>
        <dbReference type="ARBA" id="ARBA00012513"/>
    </source>
</evidence>
<evidence type="ECO:0000313" key="11">
    <source>
        <dbReference type="Proteomes" id="UP001168098"/>
    </source>
</evidence>
<evidence type="ECO:0000313" key="10">
    <source>
        <dbReference type="EMBL" id="KAJ9676971.1"/>
    </source>
</evidence>
<dbReference type="GO" id="GO:0004674">
    <property type="term" value="F:protein serine/threonine kinase activity"/>
    <property type="evidence" value="ECO:0007669"/>
    <property type="project" value="UniProtKB-EC"/>
</dbReference>
<dbReference type="InterPro" id="IPR032872">
    <property type="entry name" value="WAK_assoc_C"/>
</dbReference>
<feature type="signal peptide" evidence="7">
    <location>
        <begin position="1"/>
        <end position="24"/>
    </location>
</feature>
<dbReference type="InterPro" id="IPR025287">
    <property type="entry name" value="WAK_GUB"/>
</dbReference>
<name>A0AA38YUK7_VITRO</name>
<protein>
    <recommendedName>
        <fullName evidence="2">non-specific serine/threonine protein kinase</fullName>
        <ecNumber evidence="2">2.7.11.1</ecNumber>
    </recommendedName>
</protein>
<dbReference type="AlphaFoldDB" id="A0AA38YUK7"/>
<sequence length="259" mass="28730">MNFTAMAHPLFFLLVLSIFPTASGTAASLSSPYCPTYDCGNGVQIKYPFWRLDNTTSTQFCGYPDFGLTCSDSGEPILSLPSDSYYVKNISYEEYTLTLVDIDILDQPCPRARHNLTINGTLPLYYSSLDLNLAFYFNCTSTPSVLQYIQCLTSYAMKSYVFIVGEETDDFDWLANCEEKVVATVMEEEISIANLSGGFGGAMKKGFILDWGSVRDCGECEAHDGLCGYNNAQGEGLCFCKDGSVSRDNCKGMFFFTFY</sequence>
<comment type="catalytic activity">
    <reaction evidence="6">
        <text>L-seryl-[protein] + ATP = O-phospho-L-seryl-[protein] + ADP + H(+)</text>
        <dbReference type="Rhea" id="RHEA:17989"/>
        <dbReference type="Rhea" id="RHEA-COMP:9863"/>
        <dbReference type="Rhea" id="RHEA-COMP:11604"/>
        <dbReference type="ChEBI" id="CHEBI:15378"/>
        <dbReference type="ChEBI" id="CHEBI:29999"/>
        <dbReference type="ChEBI" id="CHEBI:30616"/>
        <dbReference type="ChEBI" id="CHEBI:83421"/>
        <dbReference type="ChEBI" id="CHEBI:456216"/>
        <dbReference type="EC" id="2.7.11.1"/>
    </reaction>
</comment>
<comment type="catalytic activity">
    <reaction evidence="5">
        <text>L-threonyl-[protein] + ATP = O-phospho-L-threonyl-[protein] + ADP + H(+)</text>
        <dbReference type="Rhea" id="RHEA:46608"/>
        <dbReference type="Rhea" id="RHEA-COMP:11060"/>
        <dbReference type="Rhea" id="RHEA-COMP:11605"/>
        <dbReference type="ChEBI" id="CHEBI:15378"/>
        <dbReference type="ChEBI" id="CHEBI:30013"/>
        <dbReference type="ChEBI" id="CHEBI:30616"/>
        <dbReference type="ChEBI" id="CHEBI:61977"/>
        <dbReference type="ChEBI" id="CHEBI:456216"/>
        <dbReference type="EC" id="2.7.11.1"/>
    </reaction>
</comment>
<dbReference type="PANTHER" id="PTHR33138:SF1">
    <property type="entry name" value="OS01G0113900 PROTEIN"/>
    <property type="match status" value="1"/>
</dbReference>
<evidence type="ECO:0000256" key="7">
    <source>
        <dbReference type="SAM" id="SignalP"/>
    </source>
</evidence>
<dbReference type="PANTHER" id="PTHR33138">
    <property type="entry name" value="OS01G0690200 PROTEIN"/>
    <property type="match status" value="1"/>
</dbReference>
<reference evidence="10 11" key="1">
    <citation type="journal article" date="2023" name="BMC Biotechnol.">
        <title>Vitis rotundifolia cv Carlos genome sequencing.</title>
        <authorList>
            <person name="Huff M."/>
            <person name="Hulse-Kemp A."/>
            <person name="Scheffler B."/>
            <person name="Youngblood R."/>
            <person name="Simpson S."/>
            <person name="Babiker E."/>
            <person name="Staton M."/>
        </authorList>
    </citation>
    <scope>NUCLEOTIDE SEQUENCE [LARGE SCALE GENOMIC DNA]</scope>
    <source>
        <tissue evidence="10">Leaf</tissue>
    </source>
</reference>
<feature type="domain" description="Wall-associated receptor kinase galacturonan-binding" evidence="8">
    <location>
        <begin position="34"/>
        <end position="101"/>
    </location>
</feature>
<comment type="caution">
    <text evidence="10">The sequence shown here is derived from an EMBL/GenBank/DDBJ whole genome shotgun (WGS) entry which is preliminary data.</text>
</comment>
<accession>A0AA38YUK7</accession>
<gene>
    <name evidence="10" type="ORF">PVL29_022123</name>
</gene>